<accession>H0WQ95</accession>
<comment type="subcellular location">
    <subcellularLocation>
        <location evidence="1">Membrane</location>
        <topology evidence="1">Single-pass type I membrane protein</topology>
    </subcellularLocation>
</comment>
<dbReference type="eggNOG" id="ENOG502SR0W">
    <property type="taxonomic scope" value="Eukaryota"/>
</dbReference>
<dbReference type="FunFam" id="2.60.40.10:FF:000933">
    <property type="entry name" value="Mucosal addressin cell adhesion molecule 1"/>
    <property type="match status" value="1"/>
</dbReference>
<evidence type="ECO:0000313" key="18">
    <source>
        <dbReference type="Proteomes" id="UP000005225"/>
    </source>
</evidence>
<proteinExistence type="predicted"/>
<evidence type="ECO:0000313" key="17">
    <source>
        <dbReference type="Ensembl" id="ENSOGAP00000004111.2"/>
    </source>
</evidence>
<keyword evidence="5" id="KW-0677">Repeat</keyword>
<dbReference type="GO" id="GO:2000403">
    <property type="term" value="P:positive regulation of lymphocyte migration"/>
    <property type="evidence" value="ECO:0007669"/>
    <property type="project" value="InterPro"/>
</dbReference>
<keyword evidence="6" id="KW-0130">Cell adhesion</keyword>
<evidence type="ECO:0000256" key="10">
    <source>
        <dbReference type="ARBA" id="ARBA00023180"/>
    </source>
</evidence>
<evidence type="ECO:0000256" key="12">
    <source>
        <dbReference type="ARBA" id="ARBA00074025"/>
    </source>
</evidence>
<dbReference type="AlphaFoldDB" id="H0WQ95"/>
<evidence type="ECO:0000256" key="15">
    <source>
        <dbReference type="SAM" id="SignalP"/>
    </source>
</evidence>
<dbReference type="Ensembl" id="ENSOGAT00000004608.2">
    <property type="protein sequence ID" value="ENSOGAP00000004111.2"/>
    <property type="gene ID" value="ENSOGAG00000004609.2"/>
</dbReference>
<dbReference type="InterPro" id="IPR013783">
    <property type="entry name" value="Ig-like_fold"/>
</dbReference>
<evidence type="ECO:0000256" key="13">
    <source>
        <dbReference type="SAM" id="MobiDB-lite"/>
    </source>
</evidence>
<evidence type="ECO:0000256" key="11">
    <source>
        <dbReference type="ARBA" id="ARBA00023319"/>
    </source>
</evidence>
<dbReference type="PANTHER" id="PTHR14162:SF1">
    <property type="entry name" value="MUCOSAL ADDRESSIN CELL ADHESION MOLECULE 1"/>
    <property type="match status" value="1"/>
</dbReference>
<keyword evidence="8 14" id="KW-0472">Membrane</keyword>
<evidence type="ECO:0000256" key="8">
    <source>
        <dbReference type="ARBA" id="ARBA00023136"/>
    </source>
</evidence>
<dbReference type="InterPro" id="IPR037413">
    <property type="entry name" value="MADCAM1"/>
</dbReference>
<reference evidence="17" key="3">
    <citation type="submission" date="2025-09" db="UniProtKB">
        <authorList>
            <consortium name="Ensembl"/>
        </authorList>
    </citation>
    <scope>IDENTIFICATION</scope>
</reference>
<evidence type="ECO:0000256" key="5">
    <source>
        <dbReference type="ARBA" id="ARBA00022737"/>
    </source>
</evidence>
<feature type="region of interest" description="Disordered" evidence="13">
    <location>
        <begin position="259"/>
        <end position="283"/>
    </location>
</feature>
<dbReference type="GO" id="GO:0007229">
    <property type="term" value="P:integrin-mediated signaling pathway"/>
    <property type="evidence" value="ECO:0007669"/>
    <property type="project" value="Ensembl"/>
</dbReference>
<feature type="transmembrane region" description="Helical" evidence="14">
    <location>
        <begin position="317"/>
        <end position="336"/>
    </location>
</feature>
<evidence type="ECO:0000256" key="6">
    <source>
        <dbReference type="ARBA" id="ARBA00022889"/>
    </source>
</evidence>
<evidence type="ECO:0000256" key="1">
    <source>
        <dbReference type="ARBA" id="ARBA00004479"/>
    </source>
</evidence>
<dbReference type="GO" id="GO:0034113">
    <property type="term" value="P:heterotypic cell-cell adhesion"/>
    <property type="evidence" value="ECO:0007669"/>
    <property type="project" value="Ensembl"/>
</dbReference>
<dbReference type="GeneTree" id="ENSGT00510000049549"/>
<dbReference type="InterPro" id="IPR036179">
    <property type="entry name" value="Ig-like_dom_sf"/>
</dbReference>
<dbReference type="GO" id="GO:0050901">
    <property type="term" value="P:leukocyte tethering or rolling"/>
    <property type="evidence" value="ECO:0007669"/>
    <property type="project" value="Ensembl"/>
</dbReference>
<dbReference type="InParanoid" id="H0WQ95"/>
<dbReference type="STRING" id="30611.ENSOGAP00000004111"/>
<organism evidence="17 18">
    <name type="scientific">Otolemur garnettii</name>
    <name type="common">Small-eared galago</name>
    <name type="synonym">Garnett's greater bushbaby</name>
    <dbReference type="NCBI Taxonomy" id="30611"/>
    <lineage>
        <taxon>Eukaryota</taxon>
        <taxon>Metazoa</taxon>
        <taxon>Chordata</taxon>
        <taxon>Craniata</taxon>
        <taxon>Vertebrata</taxon>
        <taxon>Euteleostomi</taxon>
        <taxon>Mammalia</taxon>
        <taxon>Eutheria</taxon>
        <taxon>Euarchontoglires</taxon>
        <taxon>Primates</taxon>
        <taxon>Strepsirrhini</taxon>
        <taxon>Lorisiformes</taxon>
        <taxon>Galagidae</taxon>
        <taxon>Otolemur</taxon>
    </lineage>
</organism>
<name>H0WQ95_OTOGA</name>
<dbReference type="GO" id="GO:0043113">
    <property type="term" value="P:receptor clustering"/>
    <property type="evidence" value="ECO:0007669"/>
    <property type="project" value="Ensembl"/>
</dbReference>
<dbReference type="PANTHER" id="PTHR14162">
    <property type="entry name" value="MUCOSAL ADDRESSIN CELL ADHESION MOLECULE-1"/>
    <property type="match status" value="1"/>
</dbReference>
<keyword evidence="10" id="KW-0325">Glycoprotein</keyword>
<dbReference type="SUPFAM" id="SSF48726">
    <property type="entry name" value="Immunoglobulin"/>
    <property type="match status" value="2"/>
</dbReference>
<dbReference type="Pfam" id="PF09085">
    <property type="entry name" value="Adhes-Ig_like"/>
    <property type="match status" value="1"/>
</dbReference>
<dbReference type="GO" id="GO:0098640">
    <property type="term" value="F:integrin binding involved in cell-matrix adhesion"/>
    <property type="evidence" value="ECO:0007669"/>
    <property type="project" value="Ensembl"/>
</dbReference>
<keyword evidence="4 15" id="KW-0732">Signal</keyword>
<evidence type="ECO:0000256" key="14">
    <source>
        <dbReference type="SAM" id="Phobius"/>
    </source>
</evidence>
<keyword evidence="18" id="KW-1185">Reference proteome</keyword>
<evidence type="ECO:0000256" key="7">
    <source>
        <dbReference type="ARBA" id="ARBA00022989"/>
    </source>
</evidence>
<feature type="signal peptide" evidence="15">
    <location>
        <begin position="1"/>
        <end position="21"/>
    </location>
</feature>
<evidence type="ECO:0000259" key="16">
    <source>
        <dbReference type="Pfam" id="PF09085"/>
    </source>
</evidence>
<dbReference type="Gene3D" id="2.60.40.10">
    <property type="entry name" value="Immunoglobulins"/>
    <property type="match status" value="2"/>
</dbReference>
<dbReference type="GO" id="GO:0005886">
    <property type="term" value="C:plasma membrane"/>
    <property type="evidence" value="ECO:0007669"/>
    <property type="project" value="GOC"/>
</dbReference>
<dbReference type="EMBL" id="AAQR03058551">
    <property type="status" value="NOT_ANNOTATED_CDS"/>
    <property type="molecule type" value="Genomic_DNA"/>
</dbReference>
<dbReference type="FunCoup" id="H0WQ95">
    <property type="interactions" value="393"/>
</dbReference>
<keyword evidence="7 14" id="KW-1133">Transmembrane helix</keyword>
<sequence length="343" mass="36499">MERGLVILLALSLGLLRPGRGQPLQVEPPEPVVPVALGASRQFTCRLTCAGRGAAAVQWRGLDTSLGAVQSGAGHSVLTVHNASLSAAGTRVCVGSCGDLTFQRTVKLMVYAFPDQLTVSPATLVPGVDQEVACTAHKVTPVGSDALSFSLILGDRELEGVQALGSPEIEEEPQEDEDLLFHVTQRWLLPPLGTPILPNLYCQATMRLPGLELSRHQAIPILHSLTSPDPFNMTTLEAPNVTSPDPPDMTFLEPPDTISLDPPNITSPEPPHMTSPDAPHKQGSMWTCCSEINQAVPTEGGMAPKSSPSPGPGQPSAALWTGSLLLALLLLAFLTYRLRKRCR</sequence>
<evidence type="ECO:0000256" key="9">
    <source>
        <dbReference type="ARBA" id="ARBA00023157"/>
    </source>
</evidence>
<dbReference type="HOGENOM" id="CLU_056743_1_1_1"/>
<comment type="subunit">
    <text evidence="2">Homodimer.</text>
</comment>
<evidence type="ECO:0000256" key="3">
    <source>
        <dbReference type="ARBA" id="ARBA00022692"/>
    </source>
</evidence>
<keyword evidence="11" id="KW-0393">Immunoglobulin domain</keyword>
<evidence type="ECO:0000256" key="4">
    <source>
        <dbReference type="ARBA" id="ARBA00022729"/>
    </source>
</evidence>
<keyword evidence="9" id="KW-1015">Disulfide bond</keyword>
<feature type="domain" description="Adhesion molecule immunoglobulin-like" evidence="16">
    <location>
        <begin position="112"/>
        <end position="222"/>
    </location>
</feature>
<feature type="chain" id="PRO_5003543822" description="Mucosal addressin cell adhesion molecule 1" evidence="15">
    <location>
        <begin position="22"/>
        <end position="343"/>
    </location>
</feature>
<evidence type="ECO:0000256" key="2">
    <source>
        <dbReference type="ARBA" id="ARBA00011738"/>
    </source>
</evidence>
<dbReference type="InterPro" id="IPR015169">
    <property type="entry name" value="Adhes-Ig-like"/>
</dbReference>
<reference evidence="18" key="1">
    <citation type="submission" date="2011-03" db="EMBL/GenBank/DDBJ databases">
        <title>Version 3 of the genome sequence of Otolemur garnettii (Bushbaby).</title>
        <authorList>
            <consortium name="The Broad Institute Genome Sequencing Platform"/>
            <person name="Di Palma F."/>
            <person name="Johnson J."/>
            <person name="Lander E.S."/>
            <person name="Lindblad-Toh K."/>
            <person name="Jaffe D.B."/>
            <person name="Gnerre S."/>
            <person name="MacCallum I."/>
            <person name="Przybylski D."/>
            <person name="Ribeiro F.J."/>
            <person name="Burton J.N."/>
            <person name="Walker B.J."/>
            <person name="Sharpe T."/>
            <person name="Hall G."/>
        </authorList>
    </citation>
    <scope>NUCLEOTIDE SEQUENCE [LARGE SCALE GENOMIC DNA]</scope>
</reference>
<keyword evidence="3 14" id="KW-0812">Transmembrane</keyword>
<reference evidence="17" key="2">
    <citation type="submission" date="2025-08" db="UniProtKB">
        <authorList>
            <consortium name="Ensembl"/>
        </authorList>
    </citation>
    <scope>IDENTIFICATION</scope>
</reference>
<dbReference type="OMA" id="RALRIEC"/>
<dbReference type="Proteomes" id="UP000005225">
    <property type="component" value="Unassembled WGS sequence"/>
</dbReference>
<protein>
    <recommendedName>
        <fullName evidence="12">Mucosal addressin cell adhesion molecule 1</fullName>
    </recommendedName>
</protein>
<dbReference type="FunFam" id="2.60.40.10:FF:000194">
    <property type="entry name" value="Intercellular adhesion molecule 1"/>
    <property type="match status" value="1"/>
</dbReference>